<reference evidence="1 2" key="1">
    <citation type="journal article" date="2011" name="BMC Genomics">
        <title>Genome sequencing reveals diversification of virulence factor content and possible host adaptation in distinct subpopulations of Salmonella enterica.</title>
        <authorList>
            <person name="den Bakker H.C."/>
            <person name="Moreno Switt A.I."/>
            <person name="Govoni G."/>
            <person name="Cummings C.A."/>
            <person name="Ranieri M.L."/>
            <person name="Degoricija L."/>
            <person name="Hoelzer K."/>
            <person name="Rodriguez-Rivera L.D."/>
            <person name="Brown S."/>
            <person name="Bolchacova E."/>
            <person name="Furtado M.R."/>
            <person name="Wiedmann M."/>
        </authorList>
    </citation>
    <scope>NUCLEOTIDE SEQUENCE [LARGE SCALE GENOMIC DNA]</scope>
    <source>
        <strain evidence="1 2">R8-3404</strain>
    </source>
</reference>
<dbReference type="Proteomes" id="UP000003915">
    <property type="component" value="Unassembled WGS sequence"/>
</dbReference>
<organism evidence="1 2">
    <name type="scientific">Salmonella enterica subsp. enterica serovar Uganda str. R8-3404</name>
    <dbReference type="NCBI Taxonomy" id="913083"/>
    <lineage>
        <taxon>Bacteria</taxon>
        <taxon>Pseudomonadati</taxon>
        <taxon>Pseudomonadota</taxon>
        <taxon>Gammaproteobacteria</taxon>
        <taxon>Enterobacterales</taxon>
        <taxon>Enterobacteriaceae</taxon>
        <taxon>Salmonella</taxon>
    </lineage>
</organism>
<dbReference type="AlphaFoldDB" id="A0A6C8H634"/>
<evidence type="ECO:0000313" key="2">
    <source>
        <dbReference type="Proteomes" id="UP000003915"/>
    </source>
</evidence>
<comment type="caution">
    <text evidence="1">The sequence shown here is derived from an EMBL/GenBank/DDBJ whole genome shotgun (WGS) entry which is preliminary data.</text>
</comment>
<gene>
    <name evidence="1" type="ORF">LTSEUGA_1249</name>
</gene>
<protein>
    <submittedName>
        <fullName evidence="1">Uncharacterized protein</fullName>
    </submittedName>
</protein>
<accession>A0A6C8H634</accession>
<proteinExistence type="predicted"/>
<name>A0A6C8H634_SALET</name>
<dbReference type="EMBL" id="AFCV01000338">
    <property type="protein sequence ID" value="EHC94374.1"/>
    <property type="molecule type" value="Genomic_DNA"/>
</dbReference>
<sequence length="42" mass="4875">MRNQRWRAFLIKILAAILFLMARVTSLAIFNGASDVFSFTKR</sequence>
<evidence type="ECO:0000313" key="1">
    <source>
        <dbReference type="EMBL" id="EHC94374.1"/>
    </source>
</evidence>